<feature type="domain" description="Apple" evidence="2">
    <location>
        <begin position="211"/>
        <end position="292"/>
    </location>
</feature>
<keyword evidence="1" id="KW-0472">Membrane</keyword>
<keyword evidence="4" id="KW-1185">Reference proteome</keyword>
<accession>A0AAJ7JCI1</accession>
<dbReference type="KEGG" id="ccal:108630827"/>
<reference evidence="5" key="1">
    <citation type="submission" date="2025-08" db="UniProtKB">
        <authorList>
            <consortium name="RefSeq"/>
        </authorList>
    </citation>
    <scope>IDENTIFICATION</scope>
    <source>
        <tissue evidence="5">Whole body</tissue>
    </source>
</reference>
<dbReference type="Proteomes" id="UP000694925">
    <property type="component" value="Unplaced"/>
</dbReference>
<name>A0AAJ7JCI1_9HYME</name>
<evidence type="ECO:0000313" key="4">
    <source>
        <dbReference type="Proteomes" id="UP000694925"/>
    </source>
</evidence>
<keyword evidence="1" id="KW-1133">Transmembrane helix</keyword>
<evidence type="ECO:0000256" key="1">
    <source>
        <dbReference type="SAM" id="Phobius"/>
    </source>
</evidence>
<feature type="domain" description="ZP" evidence="3">
    <location>
        <begin position="298"/>
        <end position="563"/>
    </location>
</feature>
<feature type="domain" description="Apple" evidence="2">
    <location>
        <begin position="110"/>
        <end position="202"/>
    </location>
</feature>
<dbReference type="SMART" id="SM00473">
    <property type="entry name" value="PAN_AP"/>
    <property type="match status" value="3"/>
</dbReference>
<dbReference type="PROSITE" id="PS51034">
    <property type="entry name" value="ZP_2"/>
    <property type="match status" value="1"/>
</dbReference>
<dbReference type="GeneID" id="108630827"/>
<proteinExistence type="predicted"/>
<protein>
    <submittedName>
        <fullName evidence="5">Uncharacterized protein LOC108630827 isoform X1</fullName>
    </submittedName>
</protein>
<feature type="transmembrane region" description="Helical" evidence="1">
    <location>
        <begin position="632"/>
        <end position="655"/>
    </location>
</feature>
<keyword evidence="1" id="KW-0812">Transmembrane</keyword>
<dbReference type="InterPro" id="IPR052774">
    <property type="entry name" value="Celegans_DevNeuronal_Protein"/>
</dbReference>
<dbReference type="InterPro" id="IPR001507">
    <property type="entry name" value="ZP_dom"/>
</dbReference>
<organism evidence="4 5">
    <name type="scientific">Ceratina calcarata</name>
    <dbReference type="NCBI Taxonomy" id="156304"/>
    <lineage>
        <taxon>Eukaryota</taxon>
        <taxon>Metazoa</taxon>
        <taxon>Ecdysozoa</taxon>
        <taxon>Arthropoda</taxon>
        <taxon>Hexapoda</taxon>
        <taxon>Insecta</taxon>
        <taxon>Pterygota</taxon>
        <taxon>Neoptera</taxon>
        <taxon>Endopterygota</taxon>
        <taxon>Hymenoptera</taxon>
        <taxon>Apocrita</taxon>
        <taxon>Aculeata</taxon>
        <taxon>Apoidea</taxon>
        <taxon>Anthophila</taxon>
        <taxon>Apidae</taxon>
        <taxon>Ceratina</taxon>
        <taxon>Zadontomerus</taxon>
    </lineage>
</organism>
<sequence>MTAIARFLVGISMFGFLGKTEERCADLGWEKIGGVKPESVGSQATLYSAVSSKGITKPCFERCERVNCTAFVVDFRRSVCYSVSTLDDELVPDASSTFYHRVCVEVPAICAQRRFWQVERSPGAVFIDTSAFHLRDTITREECYEKCIETGRSCKSAQFRTTRPLSSDNAFGRCTLSLHERSTRPRAYIASMYRDEYLGDQCRNLSKRQYCSYAEYRNASLPYSDVALPNLDEKQCERRCDLSVDGFICRAYTLDNSTGEPTCLLHSEDTISLGVSSLIDVRRAVYREREPCLDLKVRCNESAMTVELRTPERFFGRIYSSGYAEKCGAQGTGSDRTVLTLPIPPVDQIHEGRLPCGLNPAYAVEDRNGTRPLVWATIVIQFNPIVQRLGDQAVKVGCSLSDREPPEPRNVTVHSSFSFLDANAGIPTISWTVVNVSSQAPMVTMRILDENSNDAIVTQVGQKLTLRIQLTPADGPYDIIAGHLVASSASGDSSYLLLDELGCPTDPSAFPALMKDPTDGRSLIAPFAAFKFSNSQLVRFDVLVRFCLDKCAPTNCSDDRVSYGRRRRAIDHSNNDQSDENTSEELTLRLSIIVQNPVSSSADRLSSGENCPDTVLLTNGYVKGSLCIDVSLALSLLIFWLIIQIALIVGCLLVVARYRRTAVKAEEDRARVIARHLYGIHGGNFEIGRRVRWADHSSSSHS</sequence>
<evidence type="ECO:0000259" key="2">
    <source>
        <dbReference type="PROSITE" id="PS50948"/>
    </source>
</evidence>
<dbReference type="PANTHER" id="PTHR47327">
    <property type="entry name" value="FI18240P1-RELATED"/>
    <property type="match status" value="1"/>
</dbReference>
<evidence type="ECO:0000259" key="3">
    <source>
        <dbReference type="PROSITE" id="PS51034"/>
    </source>
</evidence>
<evidence type="ECO:0000313" key="5">
    <source>
        <dbReference type="RefSeq" id="XP_017889836.1"/>
    </source>
</evidence>
<gene>
    <name evidence="5" type="primary">LOC108630827</name>
</gene>
<dbReference type="SUPFAM" id="SSF57414">
    <property type="entry name" value="Hairpin loop containing domain-like"/>
    <property type="match status" value="1"/>
</dbReference>
<dbReference type="InterPro" id="IPR003609">
    <property type="entry name" value="Pan_app"/>
</dbReference>
<dbReference type="SMART" id="SM00241">
    <property type="entry name" value="ZP"/>
    <property type="match status" value="1"/>
</dbReference>
<dbReference type="PANTHER" id="PTHR47327:SF8">
    <property type="entry name" value="FI17836P1"/>
    <property type="match status" value="1"/>
</dbReference>
<dbReference type="GO" id="GO:0009653">
    <property type="term" value="P:anatomical structure morphogenesis"/>
    <property type="evidence" value="ECO:0007669"/>
    <property type="project" value="TreeGrafter"/>
</dbReference>
<dbReference type="PROSITE" id="PS50948">
    <property type="entry name" value="PAN"/>
    <property type="match status" value="2"/>
</dbReference>
<dbReference type="RefSeq" id="XP_017889836.1">
    <property type="nucleotide sequence ID" value="XM_018034347.2"/>
</dbReference>
<dbReference type="AlphaFoldDB" id="A0AAJ7JCI1"/>